<protein>
    <submittedName>
        <fullName evidence="1">Uncharacterized protein</fullName>
    </submittedName>
</protein>
<dbReference type="RefSeq" id="WP_012955556.1">
    <property type="nucleotide sequence ID" value="NC_013790.1"/>
</dbReference>
<name>D3E244_METRM</name>
<dbReference type="EMBL" id="CP001719">
    <property type="protein sequence ID" value="ADC46605.1"/>
    <property type="molecule type" value="Genomic_DNA"/>
</dbReference>
<dbReference type="Proteomes" id="UP000008680">
    <property type="component" value="Chromosome"/>
</dbReference>
<evidence type="ECO:0000313" key="1">
    <source>
        <dbReference type="EMBL" id="ADC46605.1"/>
    </source>
</evidence>
<proteinExistence type="predicted"/>
<reference evidence="1 2" key="1">
    <citation type="journal article" date="2010" name="PLoS ONE">
        <title>The genome sequence of the rumen methanogen Methanobrevibacter ruminantium reveals new possibilities for controlling ruminant methane emissions.</title>
        <authorList>
            <person name="Leahy S.C."/>
            <person name="Kelly W.J."/>
            <person name="Altermann E."/>
            <person name="Ronimus R.S."/>
            <person name="Yeoman C.J."/>
            <person name="Pacheco D.M."/>
            <person name="Li D."/>
            <person name="Kong Z."/>
            <person name="McTavish S."/>
            <person name="Sang C."/>
            <person name="Lambie S.C."/>
            <person name="Janssen P.H."/>
            <person name="Dey D."/>
            <person name="Attwood G.T."/>
        </authorList>
    </citation>
    <scope>NUCLEOTIDE SEQUENCE [LARGE SCALE GENOMIC DNA]</scope>
    <source>
        <strain evidence="2">ATCC 35063 / DSM 1093 / JCM 13430 / OCM 146 / M1</strain>
    </source>
</reference>
<dbReference type="KEGG" id="mru:mru_0754"/>
<dbReference type="GeneID" id="8770402"/>
<organism evidence="1 2">
    <name type="scientific">Methanobrevibacter ruminantium (strain ATCC 35063 / DSM 1093 / JCM 13430 / OCM 146 / M1)</name>
    <name type="common">Methanobacterium ruminantium</name>
    <dbReference type="NCBI Taxonomy" id="634498"/>
    <lineage>
        <taxon>Archaea</taxon>
        <taxon>Methanobacteriati</taxon>
        <taxon>Methanobacteriota</taxon>
        <taxon>Methanomada group</taxon>
        <taxon>Methanobacteria</taxon>
        <taxon>Methanobacteriales</taxon>
        <taxon>Methanobacteriaceae</taxon>
        <taxon>Methanobrevibacter</taxon>
    </lineage>
</organism>
<dbReference type="AlphaFoldDB" id="D3E244"/>
<gene>
    <name evidence="1" type="ordered locus">mru_0754</name>
</gene>
<sequence>MKLRNLHLDYKDENGDLRYELRNGAHSMKDAEGFSPEEFYSSLDNVIRVLSPNNSFRPIEAYPSNNGPKALFGFLFYFLKGMGCKKGLQKEFDYLEQFIDYEIDLFMIVNFLREL</sequence>
<dbReference type="PATRIC" id="fig|634498.28.peg.756"/>
<keyword evidence="2" id="KW-1185">Reference proteome</keyword>
<accession>D3E244</accession>
<dbReference type="HOGENOM" id="CLU_2103542_0_0_2"/>
<evidence type="ECO:0000313" key="2">
    <source>
        <dbReference type="Proteomes" id="UP000008680"/>
    </source>
</evidence>